<proteinExistence type="predicted"/>
<evidence type="ECO:0000256" key="1">
    <source>
        <dbReference type="SAM" id="MobiDB-lite"/>
    </source>
</evidence>
<keyword evidence="3" id="KW-1185">Reference proteome</keyword>
<gene>
    <name evidence="2" type="ORF">SAMN04487904_106227</name>
</gene>
<organism evidence="2 3">
    <name type="scientific">Actinopolyspora righensis</name>
    <dbReference type="NCBI Taxonomy" id="995060"/>
    <lineage>
        <taxon>Bacteria</taxon>
        <taxon>Bacillati</taxon>
        <taxon>Actinomycetota</taxon>
        <taxon>Actinomycetes</taxon>
        <taxon>Actinopolysporales</taxon>
        <taxon>Actinopolysporaceae</taxon>
        <taxon>Actinopolyspora</taxon>
        <taxon>Actinopolyspora alba group</taxon>
    </lineage>
</organism>
<reference evidence="3" key="1">
    <citation type="submission" date="2016-10" db="EMBL/GenBank/DDBJ databases">
        <authorList>
            <person name="Varghese N."/>
            <person name="Submissions S."/>
        </authorList>
    </citation>
    <scope>NUCLEOTIDE SEQUENCE [LARGE SCALE GENOMIC DNA]</scope>
    <source>
        <strain evidence="3">DSM 45501</strain>
    </source>
</reference>
<dbReference type="Proteomes" id="UP000199165">
    <property type="component" value="Unassembled WGS sequence"/>
</dbReference>
<feature type="region of interest" description="Disordered" evidence="1">
    <location>
        <begin position="1"/>
        <end position="22"/>
    </location>
</feature>
<evidence type="ECO:0000313" key="2">
    <source>
        <dbReference type="EMBL" id="SFT72240.1"/>
    </source>
</evidence>
<name>A0A1I7ABQ4_9ACTN</name>
<dbReference type="RefSeq" id="WP_139235217.1">
    <property type="nucleotide sequence ID" value="NZ_FPAT01000006.1"/>
</dbReference>
<dbReference type="AlphaFoldDB" id="A0A1I7ABQ4"/>
<dbReference type="EMBL" id="FPAT01000006">
    <property type="protein sequence ID" value="SFT72240.1"/>
    <property type="molecule type" value="Genomic_DNA"/>
</dbReference>
<sequence length="100" mass="10565">MASIRIASGATSGSGWETHGNGVKLDVNTSDGNFTNTPVYTISVGGGGGNMWELSGGTSAVYDPTPTGFRVYLLWRTGGPLTAQEANDYGWYVNWIGIEE</sequence>
<evidence type="ECO:0000313" key="3">
    <source>
        <dbReference type="Proteomes" id="UP000199165"/>
    </source>
</evidence>
<accession>A0A1I7ABQ4</accession>
<protein>
    <submittedName>
        <fullName evidence="2">Uncharacterized protein</fullName>
    </submittedName>
</protein>